<dbReference type="PROSITE" id="PS50110">
    <property type="entry name" value="RESPONSE_REGULATORY"/>
    <property type="match status" value="1"/>
</dbReference>
<name>I0BGW3_9BACL</name>
<evidence type="ECO:0000259" key="7">
    <source>
        <dbReference type="PROSITE" id="PS50043"/>
    </source>
</evidence>
<feature type="domain" description="HTH luxR-type" evidence="7">
    <location>
        <begin position="131"/>
        <end position="196"/>
    </location>
</feature>
<dbReference type="PANTHER" id="PTHR43214">
    <property type="entry name" value="TWO-COMPONENT RESPONSE REGULATOR"/>
    <property type="match status" value="1"/>
</dbReference>
<dbReference type="SUPFAM" id="SSF46894">
    <property type="entry name" value="C-terminal effector domain of the bipartite response regulators"/>
    <property type="match status" value="1"/>
</dbReference>
<accession>I0BGW3</accession>
<dbReference type="SUPFAM" id="SSF52172">
    <property type="entry name" value="CheY-like"/>
    <property type="match status" value="1"/>
</dbReference>
<dbReference type="AlphaFoldDB" id="I0BGW3"/>
<dbReference type="InterPro" id="IPR039420">
    <property type="entry name" value="WalR-like"/>
</dbReference>
<evidence type="ECO:0000256" key="4">
    <source>
        <dbReference type="ARBA" id="ARBA00023125"/>
    </source>
</evidence>
<dbReference type="HOGENOM" id="CLU_000445_90_10_9"/>
<evidence type="ECO:0000256" key="2">
    <source>
        <dbReference type="ARBA" id="ARBA00023012"/>
    </source>
</evidence>
<keyword evidence="2" id="KW-0902">Two-component regulatory system</keyword>
<dbReference type="PRINTS" id="PR00038">
    <property type="entry name" value="HTHLUXR"/>
</dbReference>
<dbReference type="GO" id="GO:0003677">
    <property type="term" value="F:DNA binding"/>
    <property type="evidence" value="ECO:0007669"/>
    <property type="project" value="UniProtKB-KW"/>
</dbReference>
<feature type="modified residue" description="4-aspartylphosphate" evidence="6">
    <location>
        <position position="54"/>
    </location>
</feature>
<sequence>MTRIVIAEDQRMLLDALAALLEMQEDFEIIGKAANGEEAVALVETLQPDICILDIEMPVMSGLDAAERLKGGPCKVVILTTFTRAGYFERAVKAGVSAYLSKDNSSEELAAAIRSVMNGRRIYTKELVEDVYVEENPLTGREREVLVLVADGKSTKEIAGVLHLSGGTVRNYISGILEKLGVKNRIEAISYCREHGWLEPF</sequence>
<evidence type="ECO:0000256" key="3">
    <source>
        <dbReference type="ARBA" id="ARBA00023015"/>
    </source>
</evidence>
<dbReference type="CDD" id="cd06170">
    <property type="entry name" value="LuxR_C_like"/>
    <property type="match status" value="1"/>
</dbReference>
<dbReference type="Pfam" id="PF00072">
    <property type="entry name" value="Response_reg"/>
    <property type="match status" value="1"/>
</dbReference>
<gene>
    <name evidence="9" type="ORF">B2K_12920</name>
</gene>
<dbReference type="GO" id="GO:0000160">
    <property type="term" value="P:phosphorelay signal transduction system"/>
    <property type="evidence" value="ECO:0007669"/>
    <property type="project" value="UniProtKB-KW"/>
</dbReference>
<dbReference type="Pfam" id="PF00196">
    <property type="entry name" value="GerE"/>
    <property type="match status" value="1"/>
</dbReference>
<dbReference type="InterPro" id="IPR000792">
    <property type="entry name" value="Tscrpt_reg_LuxR_C"/>
</dbReference>
<dbReference type="PATRIC" id="fig|997761.3.peg.2531"/>
<evidence type="ECO:0000313" key="10">
    <source>
        <dbReference type="Proteomes" id="UP000007392"/>
    </source>
</evidence>
<dbReference type="RefSeq" id="WP_014650532.1">
    <property type="nucleotide sequence ID" value="NC_017672.3"/>
</dbReference>
<proteinExistence type="predicted"/>
<dbReference type="SMART" id="SM00421">
    <property type="entry name" value="HTH_LUXR"/>
    <property type="match status" value="1"/>
</dbReference>
<dbReference type="InterPro" id="IPR011006">
    <property type="entry name" value="CheY-like_superfamily"/>
</dbReference>
<evidence type="ECO:0000256" key="1">
    <source>
        <dbReference type="ARBA" id="ARBA00022553"/>
    </source>
</evidence>
<keyword evidence="3" id="KW-0805">Transcription regulation</keyword>
<dbReference type="CDD" id="cd19930">
    <property type="entry name" value="REC_DesR-like"/>
    <property type="match status" value="1"/>
</dbReference>
<evidence type="ECO:0000256" key="5">
    <source>
        <dbReference type="ARBA" id="ARBA00023163"/>
    </source>
</evidence>
<evidence type="ECO:0000256" key="6">
    <source>
        <dbReference type="PROSITE-ProRule" id="PRU00169"/>
    </source>
</evidence>
<reference evidence="9 10" key="1">
    <citation type="submission" date="2013-06" db="EMBL/GenBank/DDBJ databases">
        <title>Complete genome sequence of Paenibacillus mucilaginosus K02.</title>
        <authorList>
            <person name="Xiao B."/>
            <person name="Sun L."/>
            <person name="Xiao L."/>
            <person name="Lian B."/>
        </authorList>
    </citation>
    <scope>NUCLEOTIDE SEQUENCE [LARGE SCALE GENOMIC DNA]</scope>
    <source>
        <strain evidence="9 10">K02</strain>
    </source>
</reference>
<evidence type="ECO:0000259" key="8">
    <source>
        <dbReference type="PROSITE" id="PS50110"/>
    </source>
</evidence>
<dbReference type="PANTHER" id="PTHR43214:SF42">
    <property type="entry name" value="TRANSCRIPTIONAL REGULATORY PROTEIN DESR"/>
    <property type="match status" value="1"/>
</dbReference>
<dbReference type="InterPro" id="IPR036388">
    <property type="entry name" value="WH-like_DNA-bd_sf"/>
</dbReference>
<dbReference type="OrthoDB" id="9780153at2"/>
<organism evidence="9 10">
    <name type="scientific">Paenibacillus mucilaginosus K02</name>
    <dbReference type="NCBI Taxonomy" id="997761"/>
    <lineage>
        <taxon>Bacteria</taxon>
        <taxon>Bacillati</taxon>
        <taxon>Bacillota</taxon>
        <taxon>Bacilli</taxon>
        <taxon>Bacillales</taxon>
        <taxon>Paenibacillaceae</taxon>
        <taxon>Paenibacillus</taxon>
    </lineage>
</organism>
<dbReference type="Gene3D" id="3.40.50.2300">
    <property type="match status" value="1"/>
</dbReference>
<evidence type="ECO:0000313" key="9">
    <source>
        <dbReference type="EMBL" id="AFH61610.1"/>
    </source>
</evidence>
<feature type="domain" description="Response regulatory" evidence="8">
    <location>
        <begin position="3"/>
        <end position="117"/>
    </location>
</feature>
<keyword evidence="1 6" id="KW-0597">Phosphoprotein</keyword>
<dbReference type="PROSITE" id="PS50043">
    <property type="entry name" value="HTH_LUXR_2"/>
    <property type="match status" value="1"/>
</dbReference>
<protein>
    <submittedName>
        <fullName evidence="9">Transcriptional regulator</fullName>
    </submittedName>
</protein>
<dbReference type="Proteomes" id="UP000007392">
    <property type="component" value="Chromosome"/>
</dbReference>
<dbReference type="InterPro" id="IPR001789">
    <property type="entry name" value="Sig_transdc_resp-reg_receiver"/>
</dbReference>
<dbReference type="KEGG" id="pmw:B2K_12920"/>
<dbReference type="Gene3D" id="1.10.10.10">
    <property type="entry name" value="Winged helix-like DNA-binding domain superfamily/Winged helix DNA-binding domain"/>
    <property type="match status" value="1"/>
</dbReference>
<dbReference type="InterPro" id="IPR016032">
    <property type="entry name" value="Sig_transdc_resp-reg_C-effctor"/>
</dbReference>
<dbReference type="SMART" id="SM00448">
    <property type="entry name" value="REC"/>
    <property type="match status" value="1"/>
</dbReference>
<keyword evidence="5" id="KW-0804">Transcription</keyword>
<keyword evidence="4" id="KW-0238">DNA-binding</keyword>
<dbReference type="EMBL" id="CP003422">
    <property type="protein sequence ID" value="AFH61610.1"/>
    <property type="molecule type" value="Genomic_DNA"/>
</dbReference>
<dbReference type="GO" id="GO:0006355">
    <property type="term" value="P:regulation of DNA-templated transcription"/>
    <property type="evidence" value="ECO:0007669"/>
    <property type="project" value="InterPro"/>
</dbReference>